<dbReference type="Gene3D" id="3.100.10.10">
    <property type="match status" value="1"/>
</dbReference>
<dbReference type="EMBL" id="JAVXUP010003772">
    <property type="protein sequence ID" value="KAK2998194.1"/>
    <property type="molecule type" value="Genomic_DNA"/>
</dbReference>
<evidence type="ECO:0000313" key="3">
    <source>
        <dbReference type="Proteomes" id="UP001188597"/>
    </source>
</evidence>
<evidence type="ECO:0000256" key="1">
    <source>
        <dbReference type="SAM" id="MobiDB-lite"/>
    </source>
</evidence>
<sequence>MRYFYRLSNKFHCPVVNLERLWSLYPHEVREKAAGRGATPVVDVTHHKGAFQKRGYDEGGLVIENGLELQRPAIPNINNLSTHSTKSATSISFHLSR</sequence>
<comment type="caution">
    <text evidence="2">The sequence shown here is derived from an EMBL/GenBank/DDBJ whole genome shotgun (WGS) entry which is preliminary data.</text>
</comment>
<name>A0AA88UZ70_9ASTE</name>
<proteinExistence type="predicted"/>
<gene>
    <name evidence="2" type="ORF">RJ639_023897</name>
</gene>
<dbReference type="AlphaFoldDB" id="A0AA88UZ70"/>
<reference evidence="2" key="1">
    <citation type="submission" date="2022-12" db="EMBL/GenBank/DDBJ databases">
        <title>Draft genome assemblies for two species of Escallonia (Escalloniales).</title>
        <authorList>
            <person name="Chanderbali A."/>
            <person name="Dervinis C."/>
            <person name="Anghel I."/>
            <person name="Soltis D."/>
            <person name="Soltis P."/>
            <person name="Zapata F."/>
        </authorList>
    </citation>
    <scope>NUCLEOTIDE SEQUENCE</scope>
    <source>
        <strain evidence="2">UCBG64.0493</strain>
        <tissue evidence="2">Leaf</tissue>
    </source>
</reference>
<feature type="region of interest" description="Disordered" evidence="1">
    <location>
        <begin position="78"/>
        <end position="97"/>
    </location>
</feature>
<evidence type="ECO:0000313" key="2">
    <source>
        <dbReference type="EMBL" id="KAK2998194.1"/>
    </source>
</evidence>
<keyword evidence="3" id="KW-1185">Reference proteome</keyword>
<dbReference type="Proteomes" id="UP001188597">
    <property type="component" value="Unassembled WGS sequence"/>
</dbReference>
<organism evidence="2 3">
    <name type="scientific">Escallonia herrerae</name>
    <dbReference type="NCBI Taxonomy" id="1293975"/>
    <lineage>
        <taxon>Eukaryota</taxon>
        <taxon>Viridiplantae</taxon>
        <taxon>Streptophyta</taxon>
        <taxon>Embryophyta</taxon>
        <taxon>Tracheophyta</taxon>
        <taxon>Spermatophyta</taxon>
        <taxon>Magnoliopsida</taxon>
        <taxon>eudicotyledons</taxon>
        <taxon>Gunneridae</taxon>
        <taxon>Pentapetalae</taxon>
        <taxon>asterids</taxon>
        <taxon>campanulids</taxon>
        <taxon>Escalloniales</taxon>
        <taxon>Escalloniaceae</taxon>
        <taxon>Escallonia</taxon>
    </lineage>
</organism>
<accession>A0AA88UZ70</accession>
<protein>
    <submittedName>
        <fullName evidence="2">Uncharacterized protein</fullName>
    </submittedName>
</protein>